<keyword evidence="2 6" id="KW-0812">Transmembrane</keyword>
<name>A0A4Y7PWX1_9AGAM</name>
<feature type="compositionally biased region" description="Polar residues" evidence="5">
    <location>
        <begin position="454"/>
        <end position="466"/>
    </location>
</feature>
<keyword evidence="4 6" id="KW-0472">Membrane</keyword>
<feature type="compositionally biased region" description="Low complexity" evidence="5">
    <location>
        <begin position="314"/>
        <end position="326"/>
    </location>
</feature>
<feature type="transmembrane region" description="Helical" evidence="6">
    <location>
        <begin position="530"/>
        <end position="554"/>
    </location>
</feature>
<dbReference type="InterPro" id="IPR012919">
    <property type="entry name" value="SUN_dom"/>
</dbReference>
<dbReference type="Pfam" id="PF07738">
    <property type="entry name" value="Sad1_UNC"/>
    <property type="match status" value="2"/>
</dbReference>
<feature type="domain" description="SUN" evidence="7">
    <location>
        <begin position="828"/>
        <end position="1040"/>
    </location>
</feature>
<dbReference type="InterPro" id="IPR045119">
    <property type="entry name" value="SUN1-5"/>
</dbReference>
<feature type="compositionally biased region" description="Polar residues" evidence="5">
    <location>
        <begin position="74"/>
        <end position="86"/>
    </location>
</feature>
<evidence type="ECO:0000256" key="2">
    <source>
        <dbReference type="ARBA" id="ARBA00022692"/>
    </source>
</evidence>
<comment type="subcellular location">
    <subcellularLocation>
        <location evidence="1">Membrane</location>
    </subcellularLocation>
</comment>
<feature type="compositionally biased region" description="Basic and acidic residues" evidence="5">
    <location>
        <begin position="407"/>
        <end position="416"/>
    </location>
</feature>
<dbReference type="Gene3D" id="2.60.120.260">
    <property type="entry name" value="Galactose-binding domain-like"/>
    <property type="match status" value="1"/>
</dbReference>
<dbReference type="VEuPathDB" id="FungiDB:BD410DRAFT_751579"/>
<evidence type="ECO:0000256" key="5">
    <source>
        <dbReference type="SAM" id="MobiDB-lite"/>
    </source>
</evidence>
<dbReference type="Proteomes" id="UP000294933">
    <property type="component" value="Unassembled WGS sequence"/>
</dbReference>
<feature type="compositionally biased region" description="Acidic residues" evidence="5">
    <location>
        <begin position="347"/>
        <end position="358"/>
    </location>
</feature>
<dbReference type="PANTHER" id="PTHR12911">
    <property type="entry name" value="SAD1/UNC-84-LIKE PROTEIN-RELATED"/>
    <property type="match status" value="1"/>
</dbReference>
<feature type="compositionally biased region" description="Polar residues" evidence="5">
    <location>
        <begin position="276"/>
        <end position="295"/>
    </location>
</feature>
<dbReference type="PANTHER" id="PTHR12911:SF8">
    <property type="entry name" value="KLAROID PROTEIN-RELATED"/>
    <property type="match status" value="1"/>
</dbReference>
<accession>A0A4Y7PWX1</accession>
<feature type="compositionally biased region" description="Polar residues" evidence="5">
    <location>
        <begin position="202"/>
        <end position="225"/>
    </location>
</feature>
<evidence type="ECO:0000256" key="1">
    <source>
        <dbReference type="ARBA" id="ARBA00004370"/>
    </source>
</evidence>
<feature type="region of interest" description="Disordered" evidence="5">
    <location>
        <begin position="1"/>
        <end position="140"/>
    </location>
</feature>
<evidence type="ECO:0000313" key="9">
    <source>
        <dbReference type="Proteomes" id="UP000294933"/>
    </source>
</evidence>
<feature type="compositionally biased region" description="Polar residues" evidence="5">
    <location>
        <begin position="169"/>
        <end position="191"/>
    </location>
</feature>
<dbReference type="GO" id="GO:0043495">
    <property type="term" value="F:protein-membrane adaptor activity"/>
    <property type="evidence" value="ECO:0007669"/>
    <property type="project" value="TreeGrafter"/>
</dbReference>
<dbReference type="PROSITE" id="PS51469">
    <property type="entry name" value="SUN"/>
    <property type="match status" value="1"/>
</dbReference>
<dbReference type="STRING" id="50990.A0A4Y7PWX1"/>
<organism evidence="8 9">
    <name type="scientific">Rickenella mellea</name>
    <dbReference type="NCBI Taxonomy" id="50990"/>
    <lineage>
        <taxon>Eukaryota</taxon>
        <taxon>Fungi</taxon>
        <taxon>Dikarya</taxon>
        <taxon>Basidiomycota</taxon>
        <taxon>Agaricomycotina</taxon>
        <taxon>Agaricomycetes</taxon>
        <taxon>Hymenochaetales</taxon>
        <taxon>Rickenellaceae</taxon>
        <taxon>Rickenella</taxon>
    </lineage>
</organism>
<evidence type="ECO:0000256" key="4">
    <source>
        <dbReference type="ARBA" id="ARBA00023136"/>
    </source>
</evidence>
<dbReference type="EMBL" id="ML170192">
    <property type="protein sequence ID" value="TDL19907.1"/>
    <property type="molecule type" value="Genomic_DNA"/>
</dbReference>
<gene>
    <name evidence="8" type="ORF">BD410DRAFT_751579</name>
</gene>
<evidence type="ECO:0000259" key="7">
    <source>
        <dbReference type="PROSITE" id="PS51469"/>
    </source>
</evidence>
<feature type="transmembrane region" description="Helical" evidence="6">
    <location>
        <begin position="566"/>
        <end position="587"/>
    </location>
</feature>
<feature type="compositionally biased region" description="Polar residues" evidence="5">
    <location>
        <begin position="417"/>
        <end position="431"/>
    </location>
</feature>
<evidence type="ECO:0000256" key="6">
    <source>
        <dbReference type="SAM" id="Phobius"/>
    </source>
</evidence>
<dbReference type="OrthoDB" id="342281at2759"/>
<evidence type="ECO:0000256" key="3">
    <source>
        <dbReference type="ARBA" id="ARBA00022989"/>
    </source>
</evidence>
<protein>
    <recommendedName>
        <fullName evidence="7">SUN domain-containing protein</fullName>
    </recommendedName>
</protein>
<proteinExistence type="predicted"/>
<reference evidence="8 9" key="1">
    <citation type="submission" date="2018-06" db="EMBL/GenBank/DDBJ databases">
        <title>A transcriptomic atlas of mushroom development highlights an independent origin of complex multicellularity.</title>
        <authorList>
            <consortium name="DOE Joint Genome Institute"/>
            <person name="Krizsan K."/>
            <person name="Almasi E."/>
            <person name="Merenyi Z."/>
            <person name="Sahu N."/>
            <person name="Viragh M."/>
            <person name="Koszo T."/>
            <person name="Mondo S."/>
            <person name="Kiss B."/>
            <person name="Balint B."/>
            <person name="Kues U."/>
            <person name="Barry K."/>
            <person name="Hegedus J.C."/>
            <person name="Henrissat B."/>
            <person name="Johnson J."/>
            <person name="Lipzen A."/>
            <person name="Ohm R."/>
            <person name="Nagy I."/>
            <person name="Pangilinan J."/>
            <person name="Yan J."/>
            <person name="Xiong Y."/>
            <person name="Grigoriev I.V."/>
            <person name="Hibbett D.S."/>
            <person name="Nagy L.G."/>
        </authorList>
    </citation>
    <scope>NUCLEOTIDE SEQUENCE [LARGE SCALE GENOMIC DNA]</scope>
    <source>
        <strain evidence="8 9">SZMC22713</strain>
    </source>
</reference>
<keyword evidence="3 6" id="KW-1133">Transmembrane helix</keyword>
<feature type="region of interest" description="Disordered" evidence="5">
    <location>
        <begin position="169"/>
        <end position="243"/>
    </location>
</feature>
<keyword evidence="9" id="KW-1185">Reference proteome</keyword>
<feature type="region of interest" description="Disordered" evidence="5">
    <location>
        <begin position="265"/>
        <end position="467"/>
    </location>
</feature>
<evidence type="ECO:0000313" key="8">
    <source>
        <dbReference type="EMBL" id="TDL19907.1"/>
    </source>
</evidence>
<dbReference type="GO" id="GO:0034993">
    <property type="term" value="C:meiotic nuclear membrane microtubule tethering complex"/>
    <property type="evidence" value="ECO:0007669"/>
    <property type="project" value="TreeGrafter"/>
</dbReference>
<sequence>MSFSGTPLGQGRRLDHQSFLNSAIQPQNTTSPPRKAASASSIPLSYAYGAPTFGNRSPGKPPSPTLSPRAARNASPTRSNTSSYHQQGAEDDAEEEERALARYARLKQRNQALANRPGASLGPGIITTPPQPNGTSLKDTSVNIASAFHQAASTFTAMSNGSNANTAWSTGSRANYPRSTSVEYEQQAQNSSHRRLAVPPSRTGSRTSNTNKPQSKSRSAQNASDAENDRSGDSVDANGRGKSPFEHLAEFTKRAALAPTAYLMRQRSQEPEAPPSRQTTDATLVGQGNNSSSYDYQEEEEEYQKSVKPSSKRAGAPASTSASAAAAHKRGRMSVDNKAYRPTMSDLESESEGEEDEDGSKRRRRKAKKKDGTGGPLTTLPVTQYDKRRRRKGRGSKGGDEDEGSVSDEHASEQRSARSATPAQQQQTALRTSVPPLGRASVSREVQPEEPSTEYDNSGPTDQSMDLEQGLSPIQEFELEKEECPSKEYRASLASSEPRPPRSGPSFSIGAFLGKGVNLFYRAGHAAVGFVFKMLALVMLLVGRVVGSIFDLFVRAPMRLASQPGGVSHFGKYLVVGLGMYVAWYTLRHPTILGLSGGFHQGQYGQGKGQYQPLDMPPGSLEDLTAWISRVENVLMDVQSSMQTTHSRFENELKKQSGMVSKVNSLENWVDKEALRAQRSEEDYRLALAQTIERLNGEIRGVQQQVDGVARSPPISGSASDEDARAKVKALEEQMGMMDGRLQHAIELAKNAVAKTSAPGAVAASSGAAWWNKLTSGTATGTGVGLTIKAADGTDVTALITHLVGDTIARYTRKDELARVDYALHSGGASVIPGLTSPTMEINRRAKRSYLYSLFSNDAQILMGRPPVTALHHELHTGHCWPFVGSVGQLGVALAAPVYIEEVTIDHVAREVAHDMRTAPREMELWGMVEGEENMERYRAYIERREQARRDALAEGSGGEAQAPEVDTYPATLRSSGVRYMRVAAFTYDVHAPNNIQTFPASKEVRELGIDFGLVVLLVKSNWGADFTCLYRLRVHGTRLHDIPEVPSLQDLSQS</sequence>
<dbReference type="AlphaFoldDB" id="A0A4Y7PWX1"/>
<feature type="compositionally biased region" description="Polar residues" evidence="5">
    <location>
        <begin position="18"/>
        <end position="43"/>
    </location>
</feature>